<dbReference type="AlphaFoldDB" id="A0A4S5EQP5"/>
<dbReference type="Proteomes" id="UP000305282">
    <property type="component" value="Unassembled WGS sequence"/>
</dbReference>
<evidence type="ECO:0000313" key="2">
    <source>
        <dbReference type="Proteomes" id="UP000305282"/>
    </source>
</evidence>
<dbReference type="RefSeq" id="WP_412842613.1">
    <property type="nucleotide sequence ID" value="NZ_SSXH01000195.1"/>
</dbReference>
<sequence length="63" mass="6652">MPPGFRPGPGVGLSSATSPVGRRARLLMRRDIALGRSFAQAFTQADRSLFTALAGGRPLLDLV</sequence>
<proteinExistence type="predicted"/>
<reference evidence="1 2" key="1">
    <citation type="submission" date="2019-04" db="EMBL/GenBank/DDBJ databases">
        <title>Draft genome sequences for three unisolated Alnus-infective Frankia Sp+ strains, AgTrS, AiOr and AvVan, the first sequenced Frankia strains able to sporulate in-planta.</title>
        <authorList>
            <person name="Bethencourt L."/>
            <person name="Vautrin F."/>
            <person name="Taib N."/>
            <person name="Dubost A."/>
            <person name="Castro-Garcia L."/>
            <person name="Imbaud O."/>
            <person name="Abrouk D."/>
            <person name="Fournier P."/>
            <person name="Briolay J."/>
            <person name="Nguyen A."/>
            <person name="Normand P."/>
            <person name="Fernandez M.P."/>
            <person name="Brochier-Armanet C."/>
            <person name="Herrera-Belaroussi A."/>
        </authorList>
    </citation>
    <scope>NUCLEOTIDE SEQUENCE [LARGE SCALE GENOMIC DNA]</scope>
    <source>
        <strain evidence="1 2">AvVan</strain>
    </source>
</reference>
<evidence type="ECO:0000313" key="1">
    <source>
        <dbReference type="EMBL" id="THJ74681.1"/>
    </source>
</evidence>
<feature type="non-terminal residue" evidence="1">
    <location>
        <position position="63"/>
    </location>
</feature>
<organism evidence="1 2">
    <name type="scientific">Candidatus Frankia alpina</name>
    <dbReference type="NCBI Taxonomy" id="2699483"/>
    <lineage>
        <taxon>Bacteria</taxon>
        <taxon>Bacillati</taxon>
        <taxon>Actinomycetota</taxon>
        <taxon>Actinomycetes</taxon>
        <taxon>Frankiales</taxon>
        <taxon>Frankiaceae</taxon>
        <taxon>Frankia</taxon>
    </lineage>
</organism>
<dbReference type="EMBL" id="SSXH01000195">
    <property type="protein sequence ID" value="THJ74681.1"/>
    <property type="molecule type" value="Genomic_DNA"/>
</dbReference>
<comment type="caution">
    <text evidence="1">The sequence shown here is derived from an EMBL/GenBank/DDBJ whole genome shotgun (WGS) entry which is preliminary data.</text>
</comment>
<name>A0A4S5EQP5_9ACTN</name>
<keyword evidence="2" id="KW-1185">Reference proteome</keyword>
<protein>
    <submittedName>
        <fullName evidence="1">Uncharacterized protein</fullName>
    </submittedName>
</protein>
<accession>A0A4S5EQP5</accession>
<gene>
    <name evidence="1" type="ORF">E7Y31_09960</name>
</gene>